<keyword evidence="1" id="KW-0472">Membrane</keyword>
<dbReference type="AlphaFoldDB" id="A0A7W7EPZ7"/>
<dbReference type="RefSeq" id="WP_280751134.1">
    <property type="nucleotide sequence ID" value="NZ_JACIIG010000036.1"/>
</dbReference>
<keyword evidence="3" id="KW-1185">Reference proteome</keyword>
<name>A0A7W7EPZ7_9HYPH</name>
<keyword evidence="1" id="KW-1133">Transmembrane helix</keyword>
<dbReference type="EMBL" id="JACIIG010000036">
    <property type="protein sequence ID" value="MBB4571743.1"/>
    <property type="molecule type" value="Genomic_DNA"/>
</dbReference>
<reference evidence="2 3" key="1">
    <citation type="submission" date="2020-08" db="EMBL/GenBank/DDBJ databases">
        <title>Genomic Encyclopedia of Type Strains, Phase IV (KMG-V): Genome sequencing to study the core and pangenomes of soil and plant-associated prokaryotes.</title>
        <authorList>
            <person name="Whitman W."/>
        </authorList>
    </citation>
    <scope>NUCLEOTIDE SEQUENCE [LARGE SCALE GENOMIC DNA]</scope>
    <source>
        <strain evidence="2 3">SEMIA 492</strain>
    </source>
</reference>
<sequence>MKVANGNAPKRLSESEWVSAALVLALPFGIFAVALGCSFLI</sequence>
<evidence type="ECO:0000256" key="1">
    <source>
        <dbReference type="SAM" id="Phobius"/>
    </source>
</evidence>
<feature type="transmembrane region" description="Helical" evidence="1">
    <location>
        <begin position="20"/>
        <end position="40"/>
    </location>
</feature>
<protein>
    <submittedName>
        <fullName evidence="2">Uncharacterized protein</fullName>
    </submittedName>
</protein>
<dbReference type="Proteomes" id="UP000543836">
    <property type="component" value="Unassembled WGS sequence"/>
</dbReference>
<accession>A0A7W7EPZ7</accession>
<evidence type="ECO:0000313" key="2">
    <source>
        <dbReference type="EMBL" id="MBB4571743.1"/>
    </source>
</evidence>
<evidence type="ECO:0000313" key="3">
    <source>
        <dbReference type="Proteomes" id="UP000543836"/>
    </source>
</evidence>
<organism evidence="2 3">
    <name type="scientific">Rhizobium leucaenae</name>
    <dbReference type="NCBI Taxonomy" id="29450"/>
    <lineage>
        <taxon>Bacteria</taxon>
        <taxon>Pseudomonadati</taxon>
        <taxon>Pseudomonadota</taxon>
        <taxon>Alphaproteobacteria</taxon>
        <taxon>Hyphomicrobiales</taxon>
        <taxon>Rhizobiaceae</taxon>
        <taxon>Rhizobium/Agrobacterium group</taxon>
        <taxon>Rhizobium</taxon>
    </lineage>
</organism>
<proteinExistence type="predicted"/>
<keyword evidence="1" id="KW-0812">Transmembrane</keyword>
<gene>
    <name evidence="2" type="ORF">GGE60_005909</name>
</gene>
<comment type="caution">
    <text evidence="2">The sequence shown here is derived from an EMBL/GenBank/DDBJ whole genome shotgun (WGS) entry which is preliminary data.</text>
</comment>